<proteinExistence type="predicted"/>
<dbReference type="EMBL" id="VZPE01000007">
    <property type="protein sequence ID" value="KAB0569518.1"/>
    <property type="molecule type" value="Genomic_DNA"/>
</dbReference>
<dbReference type="GO" id="GO:0010181">
    <property type="term" value="F:FMN binding"/>
    <property type="evidence" value="ECO:0007669"/>
    <property type="project" value="InterPro"/>
</dbReference>
<sequence length="183" mass="20178">MLATPALLSFADNSVATVSEELVDVGSETCVAYFTRTGNTAVIARQICRAVGANLFEIRPTEPYPEDYEETVAQSQRERDAGFEPELLETVADMSTYRTVYLGFPIWSQTAPPVIRSFLSAHDLSGKRLVPFVTHGGYGLGNSQSVLAEQAPDALLKESFSIEADQERRTLTQVTRWLAASRR</sequence>
<protein>
    <submittedName>
        <fullName evidence="4">Flavodoxin</fullName>
    </submittedName>
</protein>
<evidence type="ECO:0000256" key="1">
    <source>
        <dbReference type="ARBA" id="ARBA00022630"/>
    </source>
</evidence>
<dbReference type="InterPro" id="IPR008254">
    <property type="entry name" value="Flavodoxin/NO_synth"/>
</dbReference>
<reference evidence="4" key="1">
    <citation type="submission" date="2019-09" db="EMBL/GenBank/DDBJ databases">
        <title>Draft genome sequences of 48 bacterial type strains from the CCUG.</title>
        <authorList>
            <person name="Tunovic T."/>
            <person name="Pineiro-Iglesias B."/>
            <person name="Unosson C."/>
            <person name="Inganas E."/>
            <person name="Ohlen M."/>
            <person name="Cardew S."/>
            <person name="Jensie-Markopoulos S."/>
            <person name="Salva-Serra F."/>
            <person name="Jaen-Luchoro D."/>
            <person name="Karlsson R."/>
            <person name="Svensson-Stadler L."/>
            <person name="Chun J."/>
            <person name="Moore E."/>
        </authorList>
    </citation>
    <scope>NUCLEOTIDE SEQUENCE</scope>
    <source>
        <strain evidence="4">CCUG 50899</strain>
    </source>
</reference>
<dbReference type="InterPro" id="IPR029039">
    <property type="entry name" value="Flavoprotein-like_sf"/>
</dbReference>
<dbReference type="SUPFAM" id="SSF52218">
    <property type="entry name" value="Flavoproteins"/>
    <property type="match status" value="1"/>
</dbReference>
<dbReference type="PANTHER" id="PTHR39201:SF1">
    <property type="entry name" value="FLAVODOXIN-LIKE DOMAIN-CONTAINING PROTEIN"/>
    <property type="match status" value="1"/>
</dbReference>
<dbReference type="Pfam" id="PF12682">
    <property type="entry name" value="Flavodoxin_4"/>
    <property type="match status" value="1"/>
</dbReference>
<evidence type="ECO:0000256" key="2">
    <source>
        <dbReference type="ARBA" id="ARBA00022643"/>
    </source>
</evidence>
<keyword evidence="1" id="KW-0285">Flavoprotein</keyword>
<name>A0A643EX91_9HYPH</name>
<dbReference type="Gene3D" id="3.40.50.360">
    <property type="match status" value="1"/>
</dbReference>
<organism evidence="4">
    <name type="scientific">Brucella pituitosa</name>
    <dbReference type="NCBI Taxonomy" id="571256"/>
    <lineage>
        <taxon>Bacteria</taxon>
        <taxon>Pseudomonadati</taxon>
        <taxon>Pseudomonadota</taxon>
        <taxon>Alphaproteobacteria</taxon>
        <taxon>Hyphomicrobiales</taxon>
        <taxon>Brucellaceae</taxon>
        <taxon>Brucella/Ochrobactrum group</taxon>
        <taxon>Brucella</taxon>
    </lineage>
</organism>
<gene>
    <name evidence="4" type="ORF">F7Q93_16175</name>
</gene>
<feature type="domain" description="Flavodoxin-like" evidence="3">
    <location>
        <begin position="30"/>
        <end position="171"/>
    </location>
</feature>
<evidence type="ECO:0000259" key="3">
    <source>
        <dbReference type="Pfam" id="PF12682"/>
    </source>
</evidence>
<dbReference type="AlphaFoldDB" id="A0A643EX91"/>
<keyword evidence="2" id="KW-0288">FMN</keyword>
<evidence type="ECO:0000313" key="4">
    <source>
        <dbReference type="EMBL" id="KAB0569518.1"/>
    </source>
</evidence>
<comment type="caution">
    <text evidence="4">The sequence shown here is derived from an EMBL/GenBank/DDBJ whole genome shotgun (WGS) entry which is preliminary data.</text>
</comment>
<accession>A0A643EX91</accession>
<dbReference type="PANTHER" id="PTHR39201">
    <property type="entry name" value="EXPORTED PROTEIN-RELATED"/>
    <property type="match status" value="1"/>
</dbReference>